<evidence type="ECO:0000256" key="6">
    <source>
        <dbReference type="SAM" id="Phobius"/>
    </source>
</evidence>
<evidence type="ECO:0000256" key="4">
    <source>
        <dbReference type="ARBA" id="ARBA00022989"/>
    </source>
</evidence>
<keyword evidence="3 6" id="KW-0812">Transmembrane</keyword>
<gene>
    <name evidence="8" type="ORF">SAMN02745728_00547</name>
</gene>
<evidence type="ECO:0000256" key="5">
    <source>
        <dbReference type="ARBA" id="ARBA00023136"/>
    </source>
</evidence>
<evidence type="ECO:0000313" key="8">
    <source>
        <dbReference type="EMBL" id="SHN54516.1"/>
    </source>
</evidence>
<keyword evidence="9" id="KW-1185">Reference proteome</keyword>
<comment type="subcellular location">
    <subcellularLocation>
        <location evidence="1">Cell membrane</location>
        <topology evidence="1">Multi-pass membrane protein</topology>
    </subcellularLocation>
</comment>
<evidence type="ECO:0000256" key="2">
    <source>
        <dbReference type="ARBA" id="ARBA00022475"/>
    </source>
</evidence>
<keyword evidence="5 6" id="KW-0472">Membrane</keyword>
<keyword evidence="2" id="KW-1003">Cell membrane</keyword>
<proteinExistence type="predicted"/>
<dbReference type="RefSeq" id="WP_072696254.1">
    <property type="nucleotide sequence ID" value="NZ_FRDI01000003.1"/>
</dbReference>
<organism evidence="8 9">
    <name type="scientific">Desulfovibrio litoralis DSM 11393</name>
    <dbReference type="NCBI Taxonomy" id="1121455"/>
    <lineage>
        <taxon>Bacteria</taxon>
        <taxon>Pseudomonadati</taxon>
        <taxon>Thermodesulfobacteriota</taxon>
        <taxon>Desulfovibrionia</taxon>
        <taxon>Desulfovibrionales</taxon>
        <taxon>Desulfovibrionaceae</taxon>
        <taxon>Desulfovibrio</taxon>
    </lineage>
</organism>
<dbReference type="OrthoDB" id="5348497at2"/>
<dbReference type="EMBL" id="FRDI01000003">
    <property type="protein sequence ID" value="SHN54516.1"/>
    <property type="molecule type" value="Genomic_DNA"/>
</dbReference>
<dbReference type="InterPro" id="IPR027379">
    <property type="entry name" value="CLS_N"/>
</dbReference>
<evidence type="ECO:0000313" key="9">
    <source>
        <dbReference type="Proteomes" id="UP000186469"/>
    </source>
</evidence>
<sequence length="70" mass="8115">MSTLLWIVFITIPALPNLWCIWHAYHHEFDSPVTRIIWIMVGIFIPVIGGIAYFFFGRPKAKKAINKISN</sequence>
<keyword evidence="4 6" id="KW-1133">Transmembrane helix</keyword>
<evidence type="ECO:0000256" key="1">
    <source>
        <dbReference type="ARBA" id="ARBA00004651"/>
    </source>
</evidence>
<feature type="domain" description="Cardiolipin synthase N-terminal" evidence="7">
    <location>
        <begin position="17"/>
        <end position="58"/>
    </location>
</feature>
<dbReference type="Pfam" id="PF13396">
    <property type="entry name" value="PLDc_N"/>
    <property type="match status" value="1"/>
</dbReference>
<name>A0A1M7S7S4_9BACT</name>
<evidence type="ECO:0000259" key="7">
    <source>
        <dbReference type="Pfam" id="PF13396"/>
    </source>
</evidence>
<evidence type="ECO:0000256" key="3">
    <source>
        <dbReference type="ARBA" id="ARBA00022692"/>
    </source>
</evidence>
<accession>A0A1M7S7S4</accession>
<dbReference type="GO" id="GO:0005886">
    <property type="term" value="C:plasma membrane"/>
    <property type="evidence" value="ECO:0007669"/>
    <property type="project" value="UniProtKB-SubCell"/>
</dbReference>
<dbReference type="AlphaFoldDB" id="A0A1M7S7S4"/>
<dbReference type="STRING" id="1121455.SAMN02745728_00547"/>
<feature type="transmembrane region" description="Helical" evidence="6">
    <location>
        <begin position="36"/>
        <end position="56"/>
    </location>
</feature>
<dbReference type="Proteomes" id="UP000186469">
    <property type="component" value="Unassembled WGS sequence"/>
</dbReference>
<reference evidence="8 9" key="1">
    <citation type="submission" date="2016-12" db="EMBL/GenBank/DDBJ databases">
        <authorList>
            <person name="Song W.-J."/>
            <person name="Kurnit D.M."/>
        </authorList>
    </citation>
    <scope>NUCLEOTIDE SEQUENCE [LARGE SCALE GENOMIC DNA]</scope>
    <source>
        <strain evidence="8 9">DSM 11393</strain>
    </source>
</reference>
<protein>
    <submittedName>
        <fullName evidence="8">Phospholipase_D-nuclease N-terminal</fullName>
    </submittedName>
</protein>